<dbReference type="EMBL" id="FZOC01000007">
    <property type="protein sequence ID" value="SNS15497.1"/>
    <property type="molecule type" value="Genomic_DNA"/>
</dbReference>
<keyword evidence="3 6" id="KW-0812">Transmembrane</keyword>
<dbReference type="PANTHER" id="PTHR11384:SF59">
    <property type="entry name" value="LYSOSOMAL COBALAMIN TRANSPORTER ABCD4"/>
    <property type="match status" value="1"/>
</dbReference>
<dbReference type="AlphaFoldDB" id="A0A239C5H3"/>
<dbReference type="InterPro" id="IPR011527">
    <property type="entry name" value="ABC1_TM_dom"/>
</dbReference>
<feature type="transmembrane region" description="Helical" evidence="6">
    <location>
        <begin position="194"/>
        <end position="216"/>
    </location>
</feature>
<protein>
    <submittedName>
        <fullName evidence="9">Putative ATP-binding cassette transporter</fullName>
    </submittedName>
</protein>
<dbReference type="Proteomes" id="UP000198324">
    <property type="component" value="Unassembled WGS sequence"/>
</dbReference>
<dbReference type="GO" id="GO:0016887">
    <property type="term" value="F:ATP hydrolysis activity"/>
    <property type="evidence" value="ECO:0007669"/>
    <property type="project" value="InterPro"/>
</dbReference>
<feature type="transmembrane region" description="Helical" evidence="6">
    <location>
        <begin position="277"/>
        <end position="300"/>
    </location>
</feature>
<comment type="subcellular location">
    <subcellularLocation>
        <location evidence="1">Cell membrane</location>
        <topology evidence="1">Multi-pass membrane protein</topology>
    </subcellularLocation>
</comment>
<dbReference type="Gene3D" id="3.40.50.300">
    <property type="entry name" value="P-loop containing nucleotide triphosphate hydrolases"/>
    <property type="match status" value="1"/>
</dbReference>
<dbReference type="InterPro" id="IPR027417">
    <property type="entry name" value="P-loop_NTPase"/>
</dbReference>
<reference evidence="9 10" key="1">
    <citation type="submission" date="2017-06" db="EMBL/GenBank/DDBJ databases">
        <authorList>
            <person name="Kim H.J."/>
            <person name="Triplett B.A."/>
        </authorList>
    </citation>
    <scope>NUCLEOTIDE SEQUENCE [LARGE SCALE GENOMIC DNA]</scope>
    <source>
        <strain evidence="9 10">DSM 13116</strain>
    </source>
</reference>
<evidence type="ECO:0000259" key="8">
    <source>
        <dbReference type="PROSITE" id="PS50929"/>
    </source>
</evidence>
<evidence type="ECO:0000256" key="2">
    <source>
        <dbReference type="ARBA" id="ARBA00022448"/>
    </source>
</evidence>
<dbReference type="InterPro" id="IPR036640">
    <property type="entry name" value="ABC1_TM_sf"/>
</dbReference>
<evidence type="ECO:0000256" key="1">
    <source>
        <dbReference type="ARBA" id="ARBA00004651"/>
    </source>
</evidence>
<evidence type="ECO:0000256" key="3">
    <source>
        <dbReference type="ARBA" id="ARBA00022692"/>
    </source>
</evidence>
<feature type="domain" description="ABC transporter" evidence="7">
    <location>
        <begin position="380"/>
        <end position="594"/>
    </location>
</feature>
<keyword evidence="5 6" id="KW-0472">Membrane</keyword>
<proteinExistence type="predicted"/>
<dbReference type="PROSITE" id="PS50893">
    <property type="entry name" value="ABC_TRANSPORTER_2"/>
    <property type="match status" value="1"/>
</dbReference>
<keyword evidence="10" id="KW-1185">Reference proteome</keyword>
<feature type="domain" description="ABC transmembrane type-1" evidence="8">
    <location>
        <begin position="44"/>
        <end position="341"/>
    </location>
</feature>
<dbReference type="GO" id="GO:0005886">
    <property type="term" value="C:plasma membrane"/>
    <property type="evidence" value="ECO:0007669"/>
    <property type="project" value="UniProtKB-SubCell"/>
</dbReference>
<dbReference type="PANTHER" id="PTHR11384">
    <property type="entry name" value="ATP-BINDING CASSETTE, SUB-FAMILY D MEMBER"/>
    <property type="match status" value="1"/>
</dbReference>
<evidence type="ECO:0000256" key="4">
    <source>
        <dbReference type="ARBA" id="ARBA00022989"/>
    </source>
</evidence>
<dbReference type="PROSITE" id="PS50929">
    <property type="entry name" value="ABC_TM1F"/>
    <property type="match status" value="1"/>
</dbReference>
<organism evidence="9 10">
    <name type="scientific">Humidesulfovibrio mexicanus</name>
    <dbReference type="NCBI Taxonomy" id="147047"/>
    <lineage>
        <taxon>Bacteria</taxon>
        <taxon>Pseudomonadati</taxon>
        <taxon>Thermodesulfobacteriota</taxon>
        <taxon>Desulfovibrionia</taxon>
        <taxon>Desulfovibrionales</taxon>
        <taxon>Desulfovibrionaceae</taxon>
        <taxon>Humidesulfovibrio</taxon>
    </lineage>
</organism>
<keyword evidence="4 6" id="KW-1133">Transmembrane helix</keyword>
<keyword evidence="9" id="KW-0067">ATP-binding</keyword>
<feature type="transmembrane region" description="Helical" evidence="6">
    <location>
        <begin position="159"/>
        <end position="182"/>
    </location>
</feature>
<evidence type="ECO:0000313" key="10">
    <source>
        <dbReference type="Proteomes" id="UP000198324"/>
    </source>
</evidence>
<keyword evidence="2" id="KW-0813">Transport</keyword>
<dbReference type="InterPro" id="IPR003439">
    <property type="entry name" value="ABC_transporter-like_ATP-bd"/>
</dbReference>
<name>A0A239C5H3_9BACT</name>
<feature type="transmembrane region" description="Helical" evidence="6">
    <location>
        <begin position="41"/>
        <end position="59"/>
    </location>
</feature>
<feature type="transmembrane region" description="Helical" evidence="6">
    <location>
        <begin position="79"/>
        <end position="103"/>
    </location>
</feature>
<dbReference type="Gene3D" id="1.20.1560.10">
    <property type="entry name" value="ABC transporter type 1, transmembrane domain"/>
    <property type="match status" value="1"/>
</dbReference>
<dbReference type="SUPFAM" id="SSF52540">
    <property type="entry name" value="P-loop containing nucleoside triphosphate hydrolases"/>
    <property type="match status" value="1"/>
</dbReference>
<evidence type="ECO:0000256" key="5">
    <source>
        <dbReference type="ARBA" id="ARBA00023136"/>
    </source>
</evidence>
<dbReference type="Pfam" id="PF06472">
    <property type="entry name" value="ABC_membrane_2"/>
    <property type="match status" value="1"/>
</dbReference>
<keyword evidence="9" id="KW-0547">Nucleotide-binding</keyword>
<gene>
    <name evidence="9" type="ORF">SAMN04488503_2966</name>
</gene>
<evidence type="ECO:0000313" key="9">
    <source>
        <dbReference type="EMBL" id="SNS15497.1"/>
    </source>
</evidence>
<sequence length="594" mass="65455">MTAAPAEGQLSPPRTRLRFLRQVLRLAGPYWRCAHCAKVRWATLLLLLLTIGQVGLSVWGNYWHRALYDALEQRSVRGVLVQVAVFALIVSLSIVVTGAHLMVKRWLQVDWRAWLTEQLTTSWLDEARHYRLRFTGGEHDNPDQRIAEDIRIATESAIALAHSLTFSLLTLGLFADILWSVSGSIDLPGTTMHIPGYMVPLAFLYAGLGSVFGWMCGKPLVRATNRLQNAEATYRFGLSRVREHAEAIALMRGEGLERQGAARRFLQVVRGWHKQSMAYLGLITFGTGYGSLLPVLPILVAAPQYIAGTMTLGLLMQAAQAFQQLTSSLSWPVDNIGEIARCRASAERVLSLHEDMQSLDGAAQAPGEARLGLSRGGAVLAMTELCLAEPSGRVLAEGVDARIARGERVLVTGDPAVTGALFKALGGLWPWGGGELRLPDEGSMLFVPQRPFFPEGTLREALCYPRTAAEFPETAVLDALEKVGLSRLAQRLDETDAWEQALPQRAQQQLGLARALLLRPDWLFLEEATDAFDPEGEQGIFEMLFRELPGATVLNISFHPDLARLHHRTLTLHRLAETKVLFGERRAENGNGAA</sequence>
<dbReference type="GO" id="GO:0140359">
    <property type="term" value="F:ABC-type transporter activity"/>
    <property type="evidence" value="ECO:0007669"/>
    <property type="project" value="InterPro"/>
</dbReference>
<dbReference type="GO" id="GO:0005524">
    <property type="term" value="F:ATP binding"/>
    <property type="evidence" value="ECO:0007669"/>
    <property type="project" value="UniProtKB-KW"/>
</dbReference>
<accession>A0A239C5H3</accession>
<dbReference type="SUPFAM" id="SSF90123">
    <property type="entry name" value="ABC transporter transmembrane region"/>
    <property type="match status" value="1"/>
</dbReference>
<evidence type="ECO:0000256" key="6">
    <source>
        <dbReference type="SAM" id="Phobius"/>
    </source>
</evidence>
<dbReference type="InterPro" id="IPR050835">
    <property type="entry name" value="ABC_transporter_sub-D"/>
</dbReference>
<dbReference type="OrthoDB" id="9810134at2"/>
<evidence type="ECO:0000259" key="7">
    <source>
        <dbReference type="PROSITE" id="PS50893"/>
    </source>
</evidence>